<feature type="region of interest" description="Disordered" evidence="1">
    <location>
        <begin position="105"/>
        <end position="139"/>
    </location>
</feature>
<sequence length="139" mass="16330">MRKQVLQDLSLGIKENIEPRELEAAPKWVTLSQIAVRIKFPLHLFSRQSLSKIVSFGIRVSALEISILLMTREDGERDVDLKLVIKAFQEQFKTLNAKLDDLQPIPRYKSSTSRHNDEEEEDEYSDGRYNENERRRRDN</sequence>
<gene>
    <name evidence="2" type="ORF">CR513_53089</name>
</gene>
<evidence type="ECO:0000313" key="3">
    <source>
        <dbReference type="Proteomes" id="UP000257109"/>
    </source>
</evidence>
<dbReference type="Proteomes" id="UP000257109">
    <property type="component" value="Unassembled WGS sequence"/>
</dbReference>
<feature type="non-terminal residue" evidence="2">
    <location>
        <position position="1"/>
    </location>
</feature>
<organism evidence="2 3">
    <name type="scientific">Mucuna pruriens</name>
    <name type="common">Velvet bean</name>
    <name type="synonym">Dolichos pruriens</name>
    <dbReference type="NCBI Taxonomy" id="157652"/>
    <lineage>
        <taxon>Eukaryota</taxon>
        <taxon>Viridiplantae</taxon>
        <taxon>Streptophyta</taxon>
        <taxon>Embryophyta</taxon>
        <taxon>Tracheophyta</taxon>
        <taxon>Spermatophyta</taxon>
        <taxon>Magnoliopsida</taxon>
        <taxon>eudicotyledons</taxon>
        <taxon>Gunneridae</taxon>
        <taxon>Pentapetalae</taxon>
        <taxon>rosids</taxon>
        <taxon>fabids</taxon>
        <taxon>Fabales</taxon>
        <taxon>Fabaceae</taxon>
        <taxon>Papilionoideae</taxon>
        <taxon>50 kb inversion clade</taxon>
        <taxon>NPAAA clade</taxon>
        <taxon>indigoferoid/millettioid clade</taxon>
        <taxon>Phaseoleae</taxon>
        <taxon>Mucuna</taxon>
    </lineage>
</organism>
<reference evidence="2" key="1">
    <citation type="submission" date="2018-05" db="EMBL/GenBank/DDBJ databases">
        <title>Draft genome of Mucuna pruriens seed.</title>
        <authorList>
            <person name="Nnadi N.E."/>
            <person name="Vos R."/>
            <person name="Hasami M.H."/>
            <person name="Devisetty U.K."/>
            <person name="Aguiy J.C."/>
        </authorList>
    </citation>
    <scope>NUCLEOTIDE SEQUENCE [LARGE SCALE GENOMIC DNA]</scope>
    <source>
        <strain evidence="2">JCA_2017</strain>
    </source>
</reference>
<keyword evidence="3" id="KW-1185">Reference proteome</keyword>
<evidence type="ECO:0000256" key="1">
    <source>
        <dbReference type="SAM" id="MobiDB-lite"/>
    </source>
</evidence>
<feature type="compositionally biased region" description="Basic and acidic residues" evidence="1">
    <location>
        <begin position="125"/>
        <end position="139"/>
    </location>
</feature>
<dbReference type="EMBL" id="QJKJ01012751">
    <property type="protein sequence ID" value="RDX67971.1"/>
    <property type="molecule type" value="Genomic_DNA"/>
</dbReference>
<evidence type="ECO:0000313" key="2">
    <source>
        <dbReference type="EMBL" id="RDX67971.1"/>
    </source>
</evidence>
<protein>
    <submittedName>
        <fullName evidence="2">Uncharacterized protein</fullName>
    </submittedName>
</protein>
<comment type="caution">
    <text evidence="2">The sequence shown here is derived from an EMBL/GenBank/DDBJ whole genome shotgun (WGS) entry which is preliminary data.</text>
</comment>
<accession>A0A371EPI2</accession>
<dbReference type="AlphaFoldDB" id="A0A371EPI2"/>
<proteinExistence type="predicted"/>
<name>A0A371EPI2_MUCPR</name>